<gene>
    <name evidence="1" type="ORF">AVEN_198975_1</name>
</gene>
<dbReference type="Proteomes" id="UP000499080">
    <property type="component" value="Unassembled WGS sequence"/>
</dbReference>
<keyword evidence="2" id="KW-1185">Reference proteome</keyword>
<organism evidence="1 2">
    <name type="scientific">Araneus ventricosus</name>
    <name type="common">Orbweaver spider</name>
    <name type="synonym">Epeira ventricosa</name>
    <dbReference type="NCBI Taxonomy" id="182803"/>
    <lineage>
        <taxon>Eukaryota</taxon>
        <taxon>Metazoa</taxon>
        <taxon>Ecdysozoa</taxon>
        <taxon>Arthropoda</taxon>
        <taxon>Chelicerata</taxon>
        <taxon>Arachnida</taxon>
        <taxon>Araneae</taxon>
        <taxon>Araneomorphae</taxon>
        <taxon>Entelegynae</taxon>
        <taxon>Araneoidea</taxon>
        <taxon>Araneidae</taxon>
        <taxon>Araneus</taxon>
    </lineage>
</organism>
<comment type="caution">
    <text evidence="1">The sequence shown here is derived from an EMBL/GenBank/DDBJ whole genome shotgun (WGS) entry which is preliminary data.</text>
</comment>
<sequence>MFLKLKIPTQRFMRSVLKKTLVLKELHFQISKLSKDGEVCYIGKMCPDPVLEESIGISVGDLLADTSGPGEMVMSPESCGKTDLKGSSPFGHSIISSEEATAKEKRRIVALVDSEAIRRSELLQDDMKNNSMDFKKKLEDLDSVNNVAIVQNITEEVKVLLAENLVSLVSREVNTEKIPECGL</sequence>
<dbReference type="EMBL" id="BGPR01065906">
    <property type="protein sequence ID" value="GBO40622.1"/>
    <property type="molecule type" value="Genomic_DNA"/>
</dbReference>
<dbReference type="AlphaFoldDB" id="A0A4Y2WXG7"/>
<accession>A0A4Y2WXG7</accession>
<proteinExistence type="predicted"/>
<name>A0A4Y2WXG7_ARAVE</name>
<evidence type="ECO:0000313" key="1">
    <source>
        <dbReference type="EMBL" id="GBO40622.1"/>
    </source>
</evidence>
<reference evidence="1 2" key="1">
    <citation type="journal article" date="2019" name="Sci. Rep.">
        <title>Orb-weaving spider Araneus ventricosus genome elucidates the spidroin gene catalogue.</title>
        <authorList>
            <person name="Kono N."/>
            <person name="Nakamura H."/>
            <person name="Ohtoshi R."/>
            <person name="Moran D.A.P."/>
            <person name="Shinohara A."/>
            <person name="Yoshida Y."/>
            <person name="Fujiwara M."/>
            <person name="Mori M."/>
            <person name="Tomita M."/>
            <person name="Arakawa K."/>
        </authorList>
    </citation>
    <scope>NUCLEOTIDE SEQUENCE [LARGE SCALE GENOMIC DNA]</scope>
</reference>
<evidence type="ECO:0000313" key="2">
    <source>
        <dbReference type="Proteomes" id="UP000499080"/>
    </source>
</evidence>
<protein>
    <submittedName>
        <fullName evidence="1">Uncharacterized protein</fullName>
    </submittedName>
</protein>